<keyword evidence="1" id="KW-0805">Transcription regulation</keyword>
<dbReference type="Proteomes" id="UP001490365">
    <property type="component" value="Unassembled WGS sequence"/>
</dbReference>
<name>A0ABV1T973_9ACTN</name>
<comment type="caution">
    <text evidence="5">The sequence shown here is derived from an EMBL/GenBank/DDBJ whole genome shotgun (WGS) entry which is preliminary data.</text>
</comment>
<evidence type="ECO:0000256" key="2">
    <source>
        <dbReference type="ARBA" id="ARBA00023125"/>
    </source>
</evidence>
<keyword evidence="2" id="KW-0238">DNA-binding</keyword>
<dbReference type="SUPFAM" id="SSF46689">
    <property type="entry name" value="Homeodomain-like"/>
    <property type="match status" value="1"/>
</dbReference>
<dbReference type="SMART" id="SM00342">
    <property type="entry name" value="HTH_ARAC"/>
    <property type="match status" value="1"/>
</dbReference>
<evidence type="ECO:0000313" key="5">
    <source>
        <dbReference type="EMBL" id="MER6266586.1"/>
    </source>
</evidence>
<accession>A0ABV1T973</accession>
<dbReference type="InterPro" id="IPR009057">
    <property type="entry name" value="Homeodomain-like_sf"/>
</dbReference>
<dbReference type="SUPFAM" id="SSF53901">
    <property type="entry name" value="Thiolase-like"/>
    <property type="match status" value="1"/>
</dbReference>
<dbReference type="PANTHER" id="PTHR47894:SF1">
    <property type="entry name" value="HTH-TYPE TRANSCRIPTIONAL REGULATOR VQSM"/>
    <property type="match status" value="1"/>
</dbReference>
<dbReference type="PROSITE" id="PS01124">
    <property type="entry name" value="HTH_ARAC_FAMILY_2"/>
    <property type="match status" value="1"/>
</dbReference>
<evidence type="ECO:0000256" key="3">
    <source>
        <dbReference type="ARBA" id="ARBA00023163"/>
    </source>
</evidence>
<evidence type="ECO:0000313" key="6">
    <source>
        <dbReference type="Proteomes" id="UP001490365"/>
    </source>
</evidence>
<dbReference type="Gene3D" id="1.10.10.60">
    <property type="entry name" value="Homeodomain-like"/>
    <property type="match status" value="1"/>
</dbReference>
<dbReference type="EMBL" id="JBEOZM010000002">
    <property type="protein sequence ID" value="MER6266586.1"/>
    <property type="molecule type" value="Genomic_DNA"/>
</dbReference>
<dbReference type="PANTHER" id="PTHR47894">
    <property type="entry name" value="HTH-TYPE TRANSCRIPTIONAL REGULATOR GADX"/>
    <property type="match status" value="1"/>
</dbReference>
<feature type="domain" description="HTH araC/xylS-type" evidence="4">
    <location>
        <begin position="235"/>
        <end position="336"/>
    </location>
</feature>
<dbReference type="InterPro" id="IPR016039">
    <property type="entry name" value="Thiolase-like"/>
</dbReference>
<protein>
    <submittedName>
        <fullName evidence="5">AraC family transcriptional regulator</fullName>
    </submittedName>
</protein>
<sequence length="342" mass="37959">MEKPKLTQATIPPLTLTGLLEMADHHRIETARWFAGTGLDRARLEQPRTLVSYRQAITVIRRALKELPAGPIGLMIGSRDPLLTWGTLGTAVRSASTGAEALKVATRFQQGAGTMMDYLVSRTDQGNVVELLPRTHEPDLLVFLSEEAFAGIVVLTRLMFGPSSGPLAAELSYPPPPWAAEYTRLWRCPVTFDCERTTLTMPSGLEERRVPTANATQFEAALHATRAILDSDPVDDLVAAVEGTLRQDLRSRRTATQVADALGMSPRTLHRHLAKAGYSFGTIQDRVRRQQADVLLMQTRRSITAIAAELGYNDPREFRRAYKRWTNTTPTQARQQSTASIW</sequence>
<dbReference type="InterPro" id="IPR032687">
    <property type="entry name" value="AraC-type_N"/>
</dbReference>
<gene>
    <name evidence="5" type="ORF">ABT211_04670</name>
</gene>
<dbReference type="RefSeq" id="WP_351955269.1">
    <property type="nucleotide sequence ID" value="NZ_JBEOZM010000002.1"/>
</dbReference>
<keyword evidence="3" id="KW-0804">Transcription</keyword>
<organism evidence="5 6">
    <name type="scientific">Streptomyces sp. 900105755</name>
    <dbReference type="NCBI Taxonomy" id="3154389"/>
    <lineage>
        <taxon>Bacteria</taxon>
        <taxon>Bacillati</taxon>
        <taxon>Actinomycetota</taxon>
        <taxon>Actinomycetes</taxon>
        <taxon>Kitasatosporales</taxon>
        <taxon>Streptomycetaceae</taxon>
        <taxon>Streptomyces</taxon>
    </lineage>
</organism>
<keyword evidence="6" id="KW-1185">Reference proteome</keyword>
<dbReference type="Pfam" id="PF12833">
    <property type="entry name" value="HTH_18"/>
    <property type="match status" value="1"/>
</dbReference>
<dbReference type="InterPro" id="IPR018060">
    <property type="entry name" value="HTH_AraC"/>
</dbReference>
<dbReference type="Pfam" id="PF12625">
    <property type="entry name" value="Arabinose_bd"/>
    <property type="match status" value="1"/>
</dbReference>
<proteinExistence type="predicted"/>
<reference evidence="5 6" key="1">
    <citation type="submission" date="2024-06" db="EMBL/GenBank/DDBJ databases">
        <title>The Natural Products Discovery Center: Release of the First 8490 Sequenced Strains for Exploring Actinobacteria Biosynthetic Diversity.</title>
        <authorList>
            <person name="Kalkreuter E."/>
            <person name="Kautsar S.A."/>
            <person name="Yang D."/>
            <person name="Bader C.D."/>
            <person name="Teijaro C.N."/>
            <person name="Fluegel L."/>
            <person name="Davis C.M."/>
            <person name="Simpson J.R."/>
            <person name="Lauterbach L."/>
            <person name="Steele A.D."/>
            <person name="Gui C."/>
            <person name="Meng S."/>
            <person name="Li G."/>
            <person name="Viehrig K."/>
            <person name="Ye F."/>
            <person name="Su P."/>
            <person name="Kiefer A.F."/>
            <person name="Nichols A."/>
            <person name="Cepeda A.J."/>
            <person name="Yan W."/>
            <person name="Fan B."/>
            <person name="Jiang Y."/>
            <person name="Adhikari A."/>
            <person name="Zheng C.-J."/>
            <person name="Schuster L."/>
            <person name="Cowan T.M."/>
            <person name="Smanski M.J."/>
            <person name="Chevrette M.G."/>
            <person name="De Carvalho L.P.S."/>
            <person name="Shen B."/>
        </authorList>
    </citation>
    <scope>NUCLEOTIDE SEQUENCE [LARGE SCALE GENOMIC DNA]</scope>
    <source>
        <strain evidence="5 6">NPDC001694</strain>
    </source>
</reference>
<evidence type="ECO:0000256" key="1">
    <source>
        <dbReference type="ARBA" id="ARBA00023015"/>
    </source>
</evidence>
<evidence type="ECO:0000259" key="4">
    <source>
        <dbReference type="PROSITE" id="PS01124"/>
    </source>
</evidence>